<organism evidence="13 14">
    <name type="scientific">Pogonomyrmex barbatus</name>
    <name type="common">red harvester ant</name>
    <dbReference type="NCBI Taxonomy" id="144034"/>
    <lineage>
        <taxon>Eukaryota</taxon>
        <taxon>Metazoa</taxon>
        <taxon>Ecdysozoa</taxon>
        <taxon>Arthropoda</taxon>
        <taxon>Hexapoda</taxon>
        <taxon>Insecta</taxon>
        <taxon>Pterygota</taxon>
        <taxon>Neoptera</taxon>
        <taxon>Endopterygota</taxon>
        <taxon>Hymenoptera</taxon>
        <taxon>Apocrita</taxon>
        <taxon>Aculeata</taxon>
        <taxon>Formicoidea</taxon>
        <taxon>Formicidae</taxon>
        <taxon>Myrmicinae</taxon>
        <taxon>Pogonomyrmex</taxon>
    </lineage>
</organism>
<evidence type="ECO:0000313" key="14">
    <source>
        <dbReference type="RefSeq" id="XP_011633102.1"/>
    </source>
</evidence>
<dbReference type="PRINTS" id="PR00111">
    <property type="entry name" value="ABHYDROLASE"/>
</dbReference>
<sequence length="297" mass="33537">MLVNRDLCNCWIRNTGDACINIGLIMIGRNLSVFFPWRKSIGLPHVAKNLHSSCRQCLRSDLLLTVPIKLAYISYETLKESEQNAKEPIIIMHGLFGSKNNWNSLSKAIHLKTKRKVIAIDARNHGDSPHSSTMSYKDMAGDMIQLLNDLDFDRAILIGHSMGGSAVMYTALNFPQYVEKLTVIDMSPVRASPNLLQMERIFEVMRLAIMDGNLTLSKARKMVDQQLAKSIESDSLRQFLLTNLVEADTGKYKWRINLPVLEQAFSTQIAVFPNNFVTLMEQVTGFMRIGLRSSSNL</sequence>
<dbReference type="PANTHER" id="PTHR46118:SF4">
    <property type="entry name" value="PROTEIN ABHD11"/>
    <property type="match status" value="1"/>
</dbReference>
<evidence type="ECO:0000256" key="2">
    <source>
        <dbReference type="ARBA" id="ARBA00022801"/>
    </source>
</evidence>
<dbReference type="InterPro" id="IPR000073">
    <property type="entry name" value="AB_hydrolase_1"/>
</dbReference>
<comment type="catalytic activity">
    <reaction evidence="8">
        <text>1-octadecanoyl-2-(4Z,7Z,10Z,13Z,16Z,19Z-docosahexaenoyl)-sn-glycerol + H2O = 2-(4Z,7Z,10Z,13Z,16Z,19Z-docosahexaenoyl)-glycerol + octadecanoate + H(+)</text>
        <dbReference type="Rhea" id="RHEA:77107"/>
        <dbReference type="ChEBI" id="CHEBI:15377"/>
        <dbReference type="ChEBI" id="CHEBI:15378"/>
        <dbReference type="ChEBI" id="CHEBI:25629"/>
        <dbReference type="ChEBI" id="CHEBI:77129"/>
        <dbReference type="ChEBI" id="CHEBI:186738"/>
    </reaction>
</comment>
<evidence type="ECO:0000313" key="13">
    <source>
        <dbReference type="Proteomes" id="UP000504615"/>
    </source>
</evidence>
<dbReference type="EC" id="3.1.1.116" evidence="3"/>
<evidence type="ECO:0000256" key="9">
    <source>
        <dbReference type="ARBA" id="ARBA00048504"/>
    </source>
</evidence>
<protein>
    <recommendedName>
        <fullName evidence="7">sn-1-specific diacylglycerol lipase ABHD11</fullName>
        <ecNumber evidence="3">3.1.1.116</ecNumber>
    </recommendedName>
    <alternativeName>
        <fullName evidence="4">Alpha/beta hydrolase domain-containing protein 11</fullName>
    </alternativeName>
</protein>
<comment type="catalytic activity">
    <reaction evidence="11">
        <text>1-octadecanoyl-2-(5Z,8Z,11Z,14Z-eicosatetraenoyl)-sn-glycerol + H2O = 2-(5Z,8Z,11Z,14Z-eicosatetraenoyl)-glycerol + octadecanoate + H(+)</text>
        <dbReference type="Rhea" id="RHEA:38507"/>
        <dbReference type="ChEBI" id="CHEBI:15377"/>
        <dbReference type="ChEBI" id="CHEBI:15378"/>
        <dbReference type="ChEBI" id="CHEBI:25629"/>
        <dbReference type="ChEBI" id="CHEBI:52392"/>
        <dbReference type="ChEBI" id="CHEBI:75728"/>
    </reaction>
</comment>
<feature type="domain" description="AB hydrolase-1" evidence="12">
    <location>
        <begin position="88"/>
        <end position="186"/>
    </location>
</feature>
<dbReference type="OrthoDB" id="8119704at2759"/>
<comment type="similarity">
    <text evidence="1">Belongs to the AB hydrolase superfamily.</text>
</comment>
<evidence type="ECO:0000259" key="12">
    <source>
        <dbReference type="Pfam" id="PF00561"/>
    </source>
</evidence>
<dbReference type="Pfam" id="PF00561">
    <property type="entry name" value="Abhydrolase_1"/>
    <property type="match status" value="1"/>
</dbReference>
<dbReference type="PANTHER" id="PTHR46118">
    <property type="entry name" value="PROTEIN ABHD11"/>
    <property type="match status" value="1"/>
</dbReference>
<name>A0A6I9VVE5_9HYME</name>
<evidence type="ECO:0000256" key="6">
    <source>
        <dbReference type="ARBA" id="ARBA00043742"/>
    </source>
</evidence>
<evidence type="ECO:0000256" key="3">
    <source>
        <dbReference type="ARBA" id="ARBA00026104"/>
    </source>
</evidence>
<evidence type="ECO:0000256" key="5">
    <source>
        <dbReference type="ARBA" id="ARBA00043667"/>
    </source>
</evidence>
<reference evidence="14" key="1">
    <citation type="submission" date="2025-08" db="UniProtKB">
        <authorList>
            <consortium name="RefSeq"/>
        </authorList>
    </citation>
    <scope>IDENTIFICATION</scope>
</reference>
<dbReference type="AlphaFoldDB" id="A0A6I9VVE5"/>
<gene>
    <name evidence="14" type="primary">LOC105424522</name>
</gene>
<comment type="catalytic activity">
    <reaction evidence="6">
        <text>a 1,3-diacyl-sn-glycerol + H2O = a 1-acyl-sn-glycerol + a fatty acid + H(+)</text>
        <dbReference type="Rhea" id="RHEA:38503"/>
        <dbReference type="ChEBI" id="CHEBI:15377"/>
        <dbReference type="ChEBI" id="CHEBI:15378"/>
        <dbReference type="ChEBI" id="CHEBI:28868"/>
        <dbReference type="ChEBI" id="CHEBI:64683"/>
        <dbReference type="ChEBI" id="CHEBI:77272"/>
    </reaction>
</comment>
<comment type="catalytic activity">
    <reaction evidence="9">
        <text>1,2-didecanoylglycerol + H2O = decanoylglycerol + decanoate + H(+)</text>
        <dbReference type="Rhea" id="RHEA:48596"/>
        <dbReference type="ChEBI" id="CHEBI:11152"/>
        <dbReference type="ChEBI" id="CHEBI:15377"/>
        <dbReference type="ChEBI" id="CHEBI:15378"/>
        <dbReference type="ChEBI" id="CHEBI:27689"/>
        <dbReference type="ChEBI" id="CHEBI:90605"/>
    </reaction>
</comment>
<proteinExistence type="inferred from homology"/>
<evidence type="ECO:0000256" key="8">
    <source>
        <dbReference type="ARBA" id="ARBA00048283"/>
    </source>
</evidence>
<dbReference type="InterPro" id="IPR029058">
    <property type="entry name" value="AB_hydrolase_fold"/>
</dbReference>
<dbReference type="SUPFAM" id="SSF53474">
    <property type="entry name" value="alpha/beta-Hydrolases"/>
    <property type="match status" value="1"/>
</dbReference>
<evidence type="ECO:0000256" key="4">
    <source>
        <dbReference type="ARBA" id="ARBA00042703"/>
    </source>
</evidence>
<dbReference type="Gene3D" id="3.40.50.1820">
    <property type="entry name" value="alpha/beta hydrolase"/>
    <property type="match status" value="1"/>
</dbReference>
<comment type="catalytic activity">
    <reaction evidence="5">
        <text>a 1,2-diacyl-sn-glycerol + H2O = a 2-acylglycerol + a fatty acid + H(+)</text>
        <dbReference type="Rhea" id="RHEA:33275"/>
        <dbReference type="ChEBI" id="CHEBI:15377"/>
        <dbReference type="ChEBI" id="CHEBI:15378"/>
        <dbReference type="ChEBI" id="CHEBI:17389"/>
        <dbReference type="ChEBI" id="CHEBI:17815"/>
        <dbReference type="ChEBI" id="CHEBI:28868"/>
        <dbReference type="EC" id="3.1.1.116"/>
    </reaction>
</comment>
<dbReference type="GeneID" id="105424522"/>
<evidence type="ECO:0000256" key="10">
    <source>
        <dbReference type="ARBA" id="ARBA00048513"/>
    </source>
</evidence>
<dbReference type="GO" id="GO:0052689">
    <property type="term" value="F:carboxylic ester hydrolase activity"/>
    <property type="evidence" value="ECO:0007669"/>
    <property type="project" value="TreeGrafter"/>
</dbReference>
<evidence type="ECO:0000256" key="11">
    <source>
        <dbReference type="ARBA" id="ARBA00048919"/>
    </source>
</evidence>
<keyword evidence="2" id="KW-0378">Hydrolase</keyword>
<dbReference type="Proteomes" id="UP000504615">
    <property type="component" value="Unplaced"/>
</dbReference>
<dbReference type="GO" id="GO:0005739">
    <property type="term" value="C:mitochondrion"/>
    <property type="evidence" value="ECO:0007669"/>
    <property type="project" value="TreeGrafter"/>
</dbReference>
<accession>A0A6I9VVE5</accession>
<evidence type="ECO:0000256" key="7">
    <source>
        <dbReference type="ARBA" id="ARBA00044064"/>
    </source>
</evidence>
<dbReference type="RefSeq" id="XP_011633102.1">
    <property type="nucleotide sequence ID" value="XM_011634800.2"/>
</dbReference>
<evidence type="ECO:0000256" key="1">
    <source>
        <dbReference type="ARBA" id="ARBA00008645"/>
    </source>
</evidence>
<keyword evidence="13" id="KW-1185">Reference proteome</keyword>
<comment type="catalytic activity">
    <reaction evidence="10">
        <text>1-octadecanoyl-2-(9Z-octadecenoyl)-sn-glycerol + H2O = 2-(9Z-octadecenoyl)-glycerol + octadecanoate + H(+)</text>
        <dbReference type="Rhea" id="RHEA:77103"/>
        <dbReference type="ChEBI" id="CHEBI:15377"/>
        <dbReference type="ChEBI" id="CHEBI:15378"/>
        <dbReference type="ChEBI" id="CHEBI:25629"/>
        <dbReference type="ChEBI" id="CHEBI:73990"/>
        <dbReference type="ChEBI" id="CHEBI:75468"/>
    </reaction>
</comment>